<dbReference type="OrthoDB" id="74360at2759"/>
<keyword evidence="1" id="KW-1133">Transmembrane helix</keyword>
<evidence type="ECO:0000256" key="1">
    <source>
        <dbReference type="SAM" id="Phobius"/>
    </source>
</evidence>
<gene>
    <name evidence="2" type="ORF">M413DRAFT_117045</name>
</gene>
<reference evidence="2 3" key="1">
    <citation type="submission" date="2014-04" db="EMBL/GenBank/DDBJ databases">
        <authorList>
            <consortium name="DOE Joint Genome Institute"/>
            <person name="Kuo A."/>
            <person name="Gay G."/>
            <person name="Dore J."/>
            <person name="Kohler A."/>
            <person name="Nagy L.G."/>
            <person name="Floudas D."/>
            <person name="Copeland A."/>
            <person name="Barry K.W."/>
            <person name="Cichocki N."/>
            <person name="Veneault-Fourrey C."/>
            <person name="LaButti K."/>
            <person name="Lindquist E.A."/>
            <person name="Lipzen A."/>
            <person name="Lundell T."/>
            <person name="Morin E."/>
            <person name="Murat C."/>
            <person name="Sun H."/>
            <person name="Tunlid A."/>
            <person name="Henrissat B."/>
            <person name="Grigoriev I.V."/>
            <person name="Hibbett D.S."/>
            <person name="Martin F."/>
            <person name="Nordberg H.P."/>
            <person name="Cantor M.N."/>
            <person name="Hua S.X."/>
        </authorList>
    </citation>
    <scope>NUCLEOTIDE SEQUENCE [LARGE SCALE GENOMIC DNA]</scope>
    <source>
        <strain evidence="3">h7</strain>
    </source>
</reference>
<keyword evidence="3" id="KW-1185">Reference proteome</keyword>
<keyword evidence="1" id="KW-0472">Membrane</keyword>
<name>A0A0C2YJ95_HEBCY</name>
<sequence length="77" mass="9703">MFDLLPFLKRVLRWLVYIWFELLCFGIYTNKFLRKECEKRATWYIKNTAPKKYHDKLIPTFREYPFPRFTPQRHNND</sequence>
<proteinExistence type="predicted"/>
<organism evidence="2 3">
    <name type="scientific">Hebeloma cylindrosporum</name>
    <dbReference type="NCBI Taxonomy" id="76867"/>
    <lineage>
        <taxon>Eukaryota</taxon>
        <taxon>Fungi</taxon>
        <taxon>Dikarya</taxon>
        <taxon>Basidiomycota</taxon>
        <taxon>Agaricomycotina</taxon>
        <taxon>Agaricomycetes</taxon>
        <taxon>Agaricomycetidae</taxon>
        <taxon>Agaricales</taxon>
        <taxon>Agaricineae</taxon>
        <taxon>Hymenogastraceae</taxon>
        <taxon>Hebeloma</taxon>
    </lineage>
</organism>
<feature type="transmembrane region" description="Helical" evidence="1">
    <location>
        <begin position="12"/>
        <end position="30"/>
    </location>
</feature>
<keyword evidence="1" id="KW-0812">Transmembrane</keyword>
<evidence type="ECO:0000313" key="2">
    <source>
        <dbReference type="EMBL" id="KIM49853.1"/>
    </source>
</evidence>
<accession>A0A0C2YJ95</accession>
<evidence type="ECO:0000313" key="3">
    <source>
        <dbReference type="Proteomes" id="UP000053424"/>
    </source>
</evidence>
<protein>
    <submittedName>
        <fullName evidence="2">Uncharacterized protein</fullName>
    </submittedName>
</protein>
<dbReference type="AlphaFoldDB" id="A0A0C2YJ95"/>
<reference evidence="3" key="2">
    <citation type="submission" date="2015-01" db="EMBL/GenBank/DDBJ databases">
        <title>Evolutionary Origins and Diversification of the Mycorrhizal Mutualists.</title>
        <authorList>
            <consortium name="DOE Joint Genome Institute"/>
            <consortium name="Mycorrhizal Genomics Consortium"/>
            <person name="Kohler A."/>
            <person name="Kuo A."/>
            <person name="Nagy L.G."/>
            <person name="Floudas D."/>
            <person name="Copeland A."/>
            <person name="Barry K.W."/>
            <person name="Cichocki N."/>
            <person name="Veneault-Fourrey C."/>
            <person name="LaButti K."/>
            <person name="Lindquist E.A."/>
            <person name="Lipzen A."/>
            <person name="Lundell T."/>
            <person name="Morin E."/>
            <person name="Murat C."/>
            <person name="Riley R."/>
            <person name="Ohm R."/>
            <person name="Sun H."/>
            <person name="Tunlid A."/>
            <person name="Henrissat B."/>
            <person name="Grigoriev I.V."/>
            <person name="Hibbett D.S."/>
            <person name="Martin F."/>
        </authorList>
    </citation>
    <scope>NUCLEOTIDE SEQUENCE [LARGE SCALE GENOMIC DNA]</scope>
    <source>
        <strain evidence="3">h7</strain>
    </source>
</reference>
<dbReference type="EMBL" id="KN831768">
    <property type="protein sequence ID" value="KIM49853.1"/>
    <property type="molecule type" value="Genomic_DNA"/>
</dbReference>
<dbReference type="HOGENOM" id="CLU_2638320_0_0_1"/>
<dbReference type="Proteomes" id="UP000053424">
    <property type="component" value="Unassembled WGS sequence"/>
</dbReference>